<evidence type="ECO:0000313" key="3">
    <source>
        <dbReference type="Proteomes" id="UP001168540"/>
    </source>
</evidence>
<dbReference type="InterPro" id="IPR036404">
    <property type="entry name" value="Jacalin-like_lectin_dom_sf"/>
</dbReference>
<keyword evidence="3" id="KW-1185">Reference proteome</keyword>
<evidence type="ECO:0000259" key="1">
    <source>
        <dbReference type="PROSITE" id="PS51752"/>
    </source>
</evidence>
<dbReference type="Proteomes" id="UP001168540">
    <property type="component" value="Unassembled WGS sequence"/>
</dbReference>
<dbReference type="InterPro" id="IPR001229">
    <property type="entry name" value="Jacalin-like_lectin_dom"/>
</dbReference>
<dbReference type="SMART" id="SM00915">
    <property type="entry name" value="Jacalin"/>
    <property type="match status" value="1"/>
</dbReference>
<comment type="caution">
    <text evidence="2">The sequence shown here is derived from an EMBL/GenBank/DDBJ whole genome shotgun (WGS) entry which is preliminary data.</text>
</comment>
<proteinExistence type="predicted"/>
<organism evidence="2 3">
    <name type="scientific">Crenobacter oryzisoli</name>
    <dbReference type="NCBI Taxonomy" id="3056844"/>
    <lineage>
        <taxon>Bacteria</taxon>
        <taxon>Pseudomonadati</taxon>
        <taxon>Pseudomonadota</taxon>
        <taxon>Betaproteobacteria</taxon>
        <taxon>Neisseriales</taxon>
        <taxon>Neisseriaceae</taxon>
        <taxon>Crenobacter</taxon>
    </lineage>
</organism>
<dbReference type="Gene3D" id="2.100.10.30">
    <property type="entry name" value="Jacalin-like lectin domain"/>
    <property type="match status" value="1"/>
</dbReference>
<dbReference type="SUPFAM" id="SSF51101">
    <property type="entry name" value="Mannose-binding lectins"/>
    <property type="match status" value="1"/>
</dbReference>
<evidence type="ECO:0000313" key="2">
    <source>
        <dbReference type="EMBL" id="MDN0073713.1"/>
    </source>
</evidence>
<gene>
    <name evidence="2" type="ORF">QU481_02240</name>
</gene>
<dbReference type="PANTHER" id="PTHR46506">
    <property type="entry name" value="OS05G0143600 PROTEIN"/>
    <property type="match status" value="1"/>
</dbReference>
<protein>
    <submittedName>
        <fullName evidence="2">Jacalin-like lectin</fullName>
    </submittedName>
</protein>
<sequence length="519" mass="55623">MTSAREVALHAQVPTSAERLAANTVAPPPPASLFQGSDSVNGYGISTAVEGTYASHGGSSSVFYQVALDVETLYQALDISQSVSVGFGPFGSVSEKSEFVQQLSLTSYSLNIVVHARHVKGTDTATAFKLKDGITPPQDDAALRNFFRSYGDSFVSSITTGAEYYAVYTFYAQSREEQDSVSAELKANGIFDFGSVGADLQTKLNRVTEKTQVRISFNQNVAGIANPKLPTPEQLVQYALDFPSIPIDAPAILSFGLTGYEHVPDVGNFEPIAGNRAFLIGNQSDGGLAQDLVKETQLINQIDWLKSIYAFYQGFNDSKLNEVDSQAQTDQQALNEQFTRYVNDPTAKLSRPATPSLQQGSPKLQYQIAQSPAQGGDGGGPFDDVDINTFIQRQDYVSSIQLRSGGYVDAISVTYRSNSTGDSWNDYHGGGGGGQSQTLTLQPGQFITKVNGRSGKYVDQLNITISDGRHVGGGGSGGGAFDWNVPSGSVVLGFYGRSGKYLDQIGVTYATLKPAQWVK</sequence>
<reference evidence="2" key="1">
    <citation type="submission" date="2023-06" db="EMBL/GenBank/DDBJ databases">
        <authorList>
            <person name="Zhang S."/>
        </authorList>
    </citation>
    <scope>NUCLEOTIDE SEQUENCE</scope>
    <source>
        <strain evidence="2">SG2303</strain>
    </source>
</reference>
<dbReference type="EMBL" id="JAUEDK010000003">
    <property type="protein sequence ID" value="MDN0073713.1"/>
    <property type="molecule type" value="Genomic_DNA"/>
</dbReference>
<dbReference type="PROSITE" id="PS51752">
    <property type="entry name" value="JACALIN_LECTIN"/>
    <property type="match status" value="1"/>
</dbReference>
<name>A0ABT7XIU9_9NEIS</name>
<accession>A0ABT7XIU9</accession>
<dbReference type="RefSeq" id="WP_289828247.1">
    <property type="nucleotide sequence ID" value="NZ_JAUEDK010000003.1"/>
</dbReference>
<dbReference type="Pfam" id="PF01419">
    <property type="entry name" value="Jacalin"/>
    <property type="match status" value="1"/>
</dbReference>
<feature type="domain" description="Jacalin-type lectin" evidence="1">
    <location>
        <begin position="368"/>
        <end position="511"/>
    </location>
</feature>